<protein>
    <submittedName>
        <fullName evidence="2">Alpha/beta hydrolase</fullName>
    </submittedName>
</protein>
<dbReference type="SUPFAM" id="SSF53474">
    <property type="entry name" value="alpha/beta-Hydrolases"/>
    <property type="match status" value="1"/>
</dbReference>
<evidence type="ECO:0000259" key="1">
    <source>
        <dbReference type="Pfam" id="PF12146"/>
    </source>
</evidence>
<dbReference type="PANTHER" id="PTHR11614">
    <property type="entry name" value="PHOSPHOLIPASE-RELATED"/>
    <property type="match status" value="1"/>
</dbReference>
<dbReference type="RefSeq" id="WP_275476772.1">
    <property type="nucleotide sequence ID" value="NZ_CP162940.1"/>
</dbReference>
<dbReference type="InterPro" id="IPR051044">
    <property type="entry name" value="MAG_DAG_Lipase"/>
</dbReference>
<dbReference type="InterPro" id="IPR022742">
    <property type="entry name" value="Hydrolase_4"/>
</dbReference>
<evidence type="ECO:0000313" key="2">
    <source>
        <dbReference type="EMBL" id="MFB5189338.1"/>
    </source>
</evidence>
<dbReference type="InterPro" id="IPR029058">
    <property type="entry name" value="AB_hydrolase_fold"/>
</dbReference>
<dbReference type="EMBL" id="JBDXSU010000002">
    <property type="protein sequence ID" value="MFB5189338.1"/>
    <property type="molecule type" value="Genomic_DNA"/>
</dbReference>
<dbReference type="Gene3D" id="3.40.50.1820">
    <property type="entry name" value="alpha/beta hydrolase"/>
    <property type="match status" value="1"/>
</dbReference>
<dbReference type="GO" id="GO:0016787">
    <property type="term" value="F:hydrolase activity"/>
    <property type="evidence" value="ECO:0007669"/>
    <property type="project" value="UniProtKB-KW"/>
</dbReference>
<dbReference type="Pfam" id="PF12146">
    <property type="entry name" value="Hydrolase_4"/>
    <property type="match status" value="1"/>
</dbReference>
<evidence type="ECO:0000313" key="3">
    <source>
        <dbReference type="Proteomes" id="UP001579974"/>
    </source>
</evidence>
<accession>A0ABV5AAS3</accession>
<reference evidence="2 3" key="1">
    <citation type="journal article" date="2024" name="Int. J. Mol. Sci.">
        <title>Exploration of Alicyclobacillus spp. Genome in Search of Antibiotic Resistance.</title>
        <authorList>
            <person name="Bucka-Kolendo J."/>
            <person name="Kiousi D.E."/>
            <person name="Dekowska A."/>
            <person name="Mikolajczuk-Szczyrba A."/>
            <person name="Karadedos D.M."/>
            <person name="Michael P."/>
            <person name="Galanis A."/>
            <person name="Sokolowska B."/>
        </authorList>
    </citation>
    <scope>NUCLEOTIDE SEQUENCE [LARGE SCALE GENOMIC DNA]</scope>
    <source>
        <strain evidence="2 3">KKP 3000</strain>
    </source>
</reference>
<comment type="caution">
    <text evidence="2">The sequence shown here is derived from an EMBL/GenBank/DDBJ whole genome shotgun (WGS) entry which is preliminary data.</text>
</comment>
<keyword evidence="3" id="KW-1185">Reference proteome</keyword>
<name>A0ABV5AAS3_9BACL</name>
<proteinExistence type="predicted"/>
<gene>
    <name evidence="2" type="ORF">KKP3000_002345</name>
</gene>
<organism evidence="2 3">
    <name type="scientific">Alicyclobacillus fastidiosus</name>
    <dbReference type="NCBI Taxonomy" id="392011"/>
    <lineage>
        <taxon>Bacteria</taxon>
        <taxon>Bacillati</taxon>
        <taxon>Bacillota</taxon>
        <taxon>Bacilli</taxon>
        <taxon>Bacillales</taxon>
        <taxon>Alicyclobacillaceae</taxon>
        <taxon>Alicyclobacillus</taxon>
    </lineage>
</organism>
<keyword evidence="2" id="KW-0378">Hydrolase</keyword>
<sequence>MCHRTAYTVAPNVVLQGRSWGSDESRSARGVVLILHGMGDHIGRYDSFATFLAAAGFLVHGYDQRGHGLTGERMKSRGHLGEDGFEQLVRDAHHVIQTLRHSSPDLPVVVVGHSMGSFVAQSFLTQYGRSIDACILCGSNGPEGTMLHLAKWLARRTSNLHGPTSTSRLLTRLTFGAYNRAFRPNRTDFDWLSSDPQEVDLYLRDPHCGFSLSSASMYDMFTTLQNVHRPDRLRQIPNNLPIFIIAGEKDPLSHFGRGIRRLAALYEKHGMTNVTYKLYPDARHELLHEINRVEVCRDVLAWLHANVSRKRVGE</sequence>
<dbReference type="Proteomes" id="UP001579974">
    <property type="component" value="Unassembled WGS sequence"/>
</dbReference>
<feature type="domain" description="Serine aminopeptidase S33" evidence="1">
    <location>
        <begin position="27"/>
        <end position="290"/>
    </location>
</feature>